<comment type="caution">
    <text evidence="5">The sequence shown here is derived from an EMBL/GenBank/DDBJ whole genome shotgun (WGS) entry which is preliminary data.</text>
</comment>
<feature type="transmembrane region" description="Helical" evidence="4">
    <location>
        <begin position="179"/>
        <end position="198"/>
    </location>
</feature>
<feature type="transmembrane region" description="Helical" evidence="4">
    <location>
        <begin position="313"/>
        <end position="333"/>
    </location>
</feature>
<feature type="transmembrane region" description="Helical" evidence="4">
    <location>
        <begin position="219"/>
        <end position="238"/>
    </location>
</feature>
<dbReference type="Proteomes" id="UP000076577">
    <property type="component" value="Unassembled WGS sequence"/>
</dbReference>
<evidence type="ECO:0000313" key="5">
    <source>
        <dbReference type="EMBL" id="KZL12665.1"/>
    </source>
</evidence>
<dbReference type="STRING" id="989403.SAMN05421798_1018"/>
<keyword evidence="2 4" id="KW-1133">Transmembrane helix</keyword>
<protein>
    <submittedName>
        <fullName evidence="5">Major Facilitator Superfamily protein</fullName>
    </submittedName>
</protein>
<feature type="transmembrane region" description="Helical" evidence="4">
    <location>
        <begin position="288"/>
        <end position="307"/>
    </location>
</feature>
<dbReference type="GO" id="GO:0022857">
    <property type="term" value="F:transmembrane transporter activity"/>
    <property type="evidence" value="ECO:0007669"/>
    <property type="project" value="InterPro"/>
</dbReference>
<feature type="transmembrane region" description="Helical" evidence="4">
    <location>
        <begin position="47"/>
        <end position="65"/>
    </location>
</feature>
<proteinExistence type="predicted"/>
<dbReference type="InterPro" id="IPR036259">
    <property type="entry name" value="MFS_trans_sf"/>
</dbReference>
<dbReference type="PATRIC" id="fig|989403.3.peg.4324"/>
<evidence type="ECO:0000256" key="2">
    <source>
        <dbReference type="ARBA" id="ARBA00022989"/>
    </source>
</evidence>
<evidence type="ECO:0000256" key="4">
    <source>
        <dbReference type="SAM" id="Phobius"/>
    </source>
</evidence>
<feature type="transmembrane region" description="Helical" evidence="4">
    <location>
        <begin position="250"/>
        <end position="276"/>
    </location>
</feature>
<sequence length="408" mass="42698">MRLLWCRFLFKLLVIMPSIATSAFHQACLMVMVPLLQEVFHLSLSEIGMVVGMGLMATAISVPAWGHLAASIGSVYAIRVILCFALLSVSAIALSFVLVNSSLLLPHYGVVMLVVARLVYSVMAPALLPIAQAIIVQNTQEPAQVLPSIGRLNSMSGLGRLAGNAMVAPLLFVSKSAPLIAPIPIYAICTFFAFRHSSPAIAKVKEGCKSDKQTTFAKRPLLVAFSLQMCLSITYVLLGPLLKERLQLDALQATGLASYCLTAAVLGGLFAQMGLLPVLRASKSAIQIASAIGVAAGLSLLCIAPTLSTIVASVTVIGASAALLSATNSVYMFNMLPAASKTKASTYLSSIQFTGLATGSLLGGFGGEWGLTHTLTIAALLAIVLCVGGSRFVISQKPVTPPLRPSDI</sequence>
<evidence type="ECO:0000313" key="6">
    <source>
        <dbReference type="Proteomes" id="UP000076577"/>
    </source>
</evidence>
<dbReference type="Gene3D" id="1.20.1250.20">
    <property type="entry name" value="MFS general substrate transporter like domains"/>
    <property type="match status" value="2"/>
</dbReference>
<organism evidence="5 6">
    <name type="scientific">Pseudovibrio axinellae</name>
    <dbReference type="NCBI Taxonomy" id="989403"/>
    <lineage>
        <taxon>Bacteria</taxon>
        <taxon>Pseudomonadati</taxon>
        <taxon>Pseudomonadota</taxon>
        <taxon>Alphaproteobacteria</taxon>
        <taxon>Hyphomicrobiales</taxon>
        <taxon>Stappiaceae</taxon>
        <taxon>Pseudovibrio</taxon>
    </lineage>
</organism>
<feature type="transmembrane region" description="Helical" evidence="4">
    <location>
        <begin position="371"/>
        <end position="394"/>
    </location>
</feature>
<dbReference type="PANTHER" id="PTHR23546">
    <property type="entry name" value="TRANSPORT PROTEIN"/>
    <property type="match status" value="1"/>
</dbReference>
<dbReference type="EMBL" id="LMCB01000098">
    <property type="protein sequence ID" value="KZL12665.1"/>
    <property type="molecule type" value="Genomic_DNA"/>
</dbReference>
<keyword evidence="6" id="KW-1185">Reference proteome</keyword>
<feature type="transmembrane region" description="Helical" evidence="4">
    <location>
        <begin position="345"/>
        <end position="365"/>
    </location>
</feature>
<dbReference type="PANTHER" id="PTHR23546:SF1">
    <property type="entry name" value="MEMBRANE PROTEIN"/>
    <property type="match status" value="1"/>
</dbReference>
<evidence type="ECO:0000256" key="3">
    <source>
        <dbReference type="ARBA" id="ARBA00023136"/>
    </source>
</evidence>
<gene>
    <name evidence="5" type="ORF">PsAD2_03972</name>
</gene>
<dbReference type="InterPro" id="IPR011701">
    <property type="entry name" value="MFS"/>
</dbReference>
<name>A0A165UPL9_9HYPH</name>
<dbReference type="Pfam" id="PF07690">
    <property type="entry name" value="MFS_1"/>
    <property type="match status" value="1"/>
</dbReference>
<dbReference type="SUPFAM" id="SSF103473">
    <property type="entry name" value="MFS general substrate transporter"/>
    <property type="match status" value="1"/>
</dbReference>
<feature type="transmembrane region" description="Helical" evidence="4">
    <location>
        <begin position="77"/>
        <end position="98"/>
    </location>
</feature>
<accession>A0A165UPL9</accession>
<dbReference type="AlphaFoldDB" id="A0A165UPL9"/>
<keyword evidence="3 4" id="KW-0472">Membrane</keyword>
<keyword evidence="1 4" id="KW-0812">Transmembrane</keyword>
<feature type="transmembrane region" description="Helical" evidence="4">
    <location>
        <begin position="12"/>
        <end position="35"/>
    </location>
</feature>
<reference evidence="5 6" key="1">
    <citation type="journal article" date="2016" name="Front. Microbiol.">
        <title>Comparative Genomic Analysis Reveals a Diverse Repertoire of Genes Involved in Prokaryote-Eukaryote Interactions within the Pseudovibrio Genus.</title>
        <authorList>
            <person name="Romano S."/>
            <person name="Fernandez-Guerra A."/>
            <person name="Reen F.J."/>
            <person name="Glockner F.O."/>
            <person name="Crowley S.P."/>
            <person name="O'Sullivan O."/>
            <person name="Cotter P.D."/>
            <person name="Adams C."/>
            <person name="Dobson A.D."/>
            <person name="O'Gara F."/>
        </authorList>
    </citation>
    <scope>NUCLEOTIDE SEQUENCE [LARGE SCALE GENOMIC DNA]</scope>
    <source>
        <strain evidence="5 6">Ad2</strain>
    </source>
</reference>
<feature type="transmembrane region" description="Helical" evidence="4">
    <location>
        <begin position="157"/>
        <end position="173"/>
    </location>
</feature>
<feature type="transmembrane region" description="Helical" evidence="4">
    <location>
        <begin position="110"/>
        <end position="136"/>
    </location>
</feature>
<evidence type="ECO:0000256" key="1">
    <source>
        <dbReference type="ARBA" id="ARBA00022692"/>
    </source>
</evidence>